<evidence type="ECO:0000313" key="2">
    <source>
        <dbReference type="Proteomes" id="UP000198427"/>
    </source>
</evidence>
<sequence>MNIKEIVEAEKKNTCRINLYREGLFFRAYEASAFALCSFVHPFKVIKRQLKVLNGEEVAYVGFPASSEDKYLNGRNIIESDDAHKVIGLTEPIDLNAFVEWKKGIELKESTQTGSMTSNSTMPESAGHIDAGSIIRMVRDFNVANSTPMQCMMFIAQLQGKLND</sequence>
<dbReference type="KEGG" id="pje:CRM71_15095"/>
<dbReference type="GeneID" id="94030631"/>
<evidence type="ECO:0000313" key="1">
    <source>
        <dbReference type="EMBL" id="SNR84590.1"/>
    </source>
</evidence>
<gene>
    <name evidence="1" type="ORF">SAMN06265364_1146</name>
</gene>
<proteinExistence type="predicted"/>
<dbReference type="RefSeq" id="WP_089366210.1">
    <property type="nucleotide sequence ID" value="NZ_CP023864.1"/>
</dbReference>
<accession>A0A2N9QS66</accession>
<dbReference type="Proteomes" id="UP000198427">
    <property type="component" value="Unassembled WGS sequence"/>
</dbReference>
<name>A0A2N9QS66_9BACT</name>
<dbReference type="AlphaFoldDB" id="A0A2N9QS66"/>
<dbReference type="OrthoDB" id="1086590at2"/>
<reference evidence="1 2" key="1">
    <citation type="submission" date="2017-06" db="EMBL/GenBank/DDBJ databases">
        <authorList>
            <person name="Varghese N."/>
            <person name="Submissions S."/>
        </authorList>
    </citation>
    <scope>NUCLEOTIDE SEQUENCE [LARGE SCALE GENOMIC DNA]</scope>
    <source>
        <strain evidence="1 2">DSM 26989</strain>
    </source>
</reference>
<protein>
    <submittedName>
        <fullName evidence="1">Uncharacterized protein</fullName>
    </submittedName>
</protein>
<dbReference type="EMBL" id="FZNZ01000014">
    <property type="protein sequence ID" value="SNR84590.1"/>
    <property type="molecule type" value="Genomic_DNA"/>
</dbReference>
<keyword evidence="2" id="KW-1185">Reference proteome</keyword>
<organism evidence="1 2">
    <name type="scientific">Prevotella jejuni</name>
    <dbReference type="NCBI Taxonomy" id="1177574"/>
    <lineage>
        <taxon>Bacteria</taxon>
        <taxon>Pseudomonadati</taxon>
        <taxon>Bacteroidota</taxon>
        <taxon>Bacteroidia</taxon>
        <taxon>Bacteroidales</taxon>
        <taxon>Prevotellaceae</taxon>
        <taxon>Prevotella</taxon>
    </lineage>
</organism>
<comment type="caution">
    <text evidence="1">The sequence shown here is derived from an EMBL/GenBank/DDBJ whole genome shotgun (WGS) entry which is preliminary data.</text>
</comment>